<accession>A0ABP8FFD6</accession>
<feature type="domain" description="PIN" evidence="1">
    <location>
        <begin position="4"/>
        <end position="116"/>
    </location>
</feature>
<dbReference type="Pfam" id="PF13470">
    <property type="entry name" value="PIN_3"/>
    <property type="match status" value="1"/>
</dbReference>
<dbReference type="Proteomes" id="UP001501207">
    <property type="component" value="Unassembled WGS sequence"/>
</dbReference>
<protein>
    <recommendedName>
        <fullName evidence="1">PIN domain-containing protein</fullName>
    </recommendedName>
</protein>
<dbReference type="CDD" id="cd09854">
    <property type="entry name" value="PIN_VapC-like"/>
    <property type="match status" value="1"/>
</dbReference>
<gene>
    <name evidence="2" type="ORF">GCM10023143_05150</name>
</gene>
<evidence type="ECO:0000259" key="1">
    <source>
        <dbReference type="Pfam" id="PF13470"/>
    </source>
</evidence>
<organism evidence="2 3">
    <name type="scientific">Compostibacter hankyongensis</name>
    <dbReference type="NCBI Taxonomy" id="1007089"/>
    <lineage>
        <taxon>Bacteria</taxon>
        <taxon>Pseudomonadati</taxon>
        <taxon>Bacteroidota</taxon>
        <taxon>Chitinophagia</taxon>
        <taxon>Chitinophagales</taxon>
        <taxon>Chitinophagaceae</taxon>
        <taxon>Compostibacter</taxon>
    </lineage>
</organism>
<dbReference type="RefSeq" id="WP_344974862.1">
    <property type="nucleotide sequence ID" value="NZ_BAABFN010000001.1"/>
</dbReference>
<name>A0ABP8FFD6_9BACT</name>
<dbReference type="SUPFAM" id="SSF88723">
    <property type="entry name" value="PIN domain-like"/>
    <property type="match status" value="1"/>
</dbReference>
<dbReference type="EMBL" id="BAABFN010000001">
    <property type="protein sequence ID" value="GAA4302579.1"/>
    <property type="molecule type" value="Genomic_DNA"/>
</dbReference>
<reference evidence="3" key="1">
    <citation type="journal article" date="2019" name="Int. J. Syst. Evol. Microbiol.">
        <title>The Global Catalogue of Microorganisms (GCM) 10K type strain sequencing project: providing services to taxonomists for standard genome sequencing and annotation.</title>
        <authorList>
            <consortium name="The Broad Institute Genomics Platform"/>
            <consortium name="The Broad Institute Genome Sequencing Center for Infectious Disease"/>
            <person name="Wu L."/>
            <person name="Ma J."/>
        </authorList>
    </citation>
    <scope>NUCLEOTIDE SEQUENCE [LARGE SCALE GENOMIC DNA]</scope>
    <source>
        <strain evidence="3">JCM 17664</strain>
    </source>
</reference>
<dbReference type="Gene3D" id="3.40.50.1010">
    <property type="entry name" value="5'-nuclease"/>
    <property type="match status" value="1"/>
</dbReference>
<sequence length="142" mass="15953">MVFKIFIDANVLLDFTLKRDNYTRARELFKLVIHQEVSASITPAILHIAGYWLTKAYGAAKAKDILLELLSDVRVIDAPHETALAALHSRMTDIEDALQYYTALHHQLNCFISGDKLLKKAAIASLPVYTIDEFLDSRPPLG</sequence>
<proteinExistence type="predicted"/>
<dbReference type="InterPro" id="IPR002716">
    <property type="entry name" value="PIN_dom"/>
</dbReference>
<keyword evidence="3" id="KW-1185">Reference proteome</keyword>
<comment type="caution">
    <text evidence="2">The sequence shown here is derived from an EMBL/GenBank/DDBJ whole genome shotgun (WGS) entry which is preliminary data.</text>
</comment>
<evidence type="ECO:0000313" key="3">
    <source>
        <dbReference type="Proteomes" id="UP001501207"/>
    </source>
</evidence>
<evidence type="ECO:0000313" key="2">
    <source>
        <dbReference type="EMBL" id="GAA4302579.1"/>
    </source>
</evidence>
<dbReference type="InterPro" id="IPR029060">
    <property type="entry name" value="PIN-like_dom_sf"/>
</dbReference>